<keyword evidence="2" id="KW-1185">Reference proteome</keyword>
<sequence length="230" mass="27343">MIVFENRFNHKSQSFFNFKETYKLQLLKEDNWKNYNSLFPYPNSNIILMLYSIARRYSINKTNVHYAICLFQRYLGLRDINQKKSNRNNFNINNNRNSNYETQISICSLILACKMNETHMEYTLKINYLRIPLIDEFVGLVLECYFPSNVEQLQPVCQKILDFLYLYPKEYLSESFSLVSIAVVSIAYAIYTKSKTNQMIRWVPNRHTAIINSIQFSIFIVTLLKSIKQI</sequence>
<comment type="caution">
    <text evidence="1">The sequence shown here is derived from an EMBL/GenBank/DDBJ whole genome shotgun (WGS) entry which is preliminary data.</text>
</comment>
<dbReference type="AlphaFoldDB" id="D3BD82"/>
<dbReference type="EMBL" id="ADBJ01000028">
    <property type="protein sequence ID" value="EFA80874.1"/>
    <property type="molecule type" value="Genomic_DNA"/>
</dbReference>
<evidence type="ECO:0000313" key="2">
    <source>
        <dbReference type="Proteomes" id="UP000001396"/>
    </source>
</evidence>
<reference evidence="1 2" key="1">
    <citation type="journal article" date="2011" name="Genome Res.">
        <title>Phylogeny-wide analysis of social amoeba genomes highlights ancient origins for complex intercellular communication.</title>
        <authorList>
            <person name="Heidel A.J."/>
            <person name="Lawal H.M."/>
            <person name="Felder M."/>
            <person name="Schilde C."/>
            <person name="Helps N.R."/>
            <person name="Tunggal B."/>
            <person name="Rivero F."/>
            <person name="John U."/>
            <person name="Schleicher M."/>
            <person name="Eichinger L."/>
            <person name="Platzer M."/>
            <person name="Noegel A.A."/>
            <person name="Schaap P."/>
            <person name="Gloeckner G."/>
        </authorList>
    </citation>
    <scope>NUCLEOTIDE SEQUENCE [LARGE SCALE GENOMIC DNA]</scope>
    <source>
        <strain evidence="2">ATCC 26659 / Pp 5 / PN500</strain>
    </source>
</reference>
<protein>
    <recommendedName>
        <fullName evidence="3">Cyclin N-terminal domain-containing protein</fullName>
    </recommendedName>
</protein>
<dbReference type="GeneID" id="31361945"/>
<dbReference type="Proteomes" id="UP000001396">
    <property type="component" value="Unassembled WGS sequence"/>
</dbReference>
<dbReference type="Gene3D" id="1.10.472.10">
    <property type="entry name" value="Cyclin-like"/>
    <property type="match status" value="1"/>
</dbReference>
<accession>D3BD82</accession>
<gene>
    <name evidence="1" type="ORF">PPL_06463</name>
</gene>
<evidence type="ECO:0000313" key="1">
    <source>
        <dbReference type="EMBL" id="EFA80874.1"/>
    </source>
</evidence>
<dbReference type="InParanoid" id="D3BD82"/>
<proteinExistence type="predicted"/>
<dbReference type="FunCoup" id="D3BD82">
    <property type="interactions" value="3"/>
</dbReference>
<evidence type="ECO:0008006" key="3">
    <source>
        <dbReference type="Google" id="ProtNLM"/>
    </source>
</evidence>
<organism evidence="1 2">
    <name type="scientific">Heterostelium pallidum (strain ATCC 26659 / Pp 5 / PN500)</name>
    <name type="common">Cellular slime mold</name>
    <name type="synonym">Polysphondylium pallidum</name>
    <dbReference type="NCBI Taxonomy" id="670386"/>
    <lineage>
        <taxon>Eukaryota</taxon>
        <taxon>Amoebozoa</taxon>
        <taxon>Evosea</taxon>
        <taxon>Eumycetozoa</taxon>
        <taxon>Dictyostelia</taxon>
        <taxon>Acytosteliales</taxon>
        <taxon>Acytosteliaceae</taxon>
        <taxon>Heterostelium</taxon>
    </lineage>
</organism>
<dbReference type="RefSeq" id="XP_020432993.1">
    <property type="nucleotide sequence ID" value="XM_020577319.1"/>
</dbReference>
<name>D3BD82_HETP5</name>